<evidence type="ECO:0000256" key="7">
    <source>
        <dbReference type="ARBA" id="ARBA00023002"/>
    </source>
</evidence>
<evidence type="ECO:0000256" key="2">
    <source>
        <dbReference type="ARBA" id="ARBA00007870"/>
    </source>
</evidence>
<evidence type="ECO:0000256" key="3">
    <source>
        <dbReference type="ARBA" id="ARBA00013014"/>
    </source>
</evidence>
<feature type="domain" description="Ketopantoate reductase N-terminal" evidence="10">
    <location>
        <begin position="16"/>
        <end position="186"/>
    </location>
</feature>
<feature type="domain" description="Ketopantoate reductase C-terminal" evidence="11">
    <location>
        <begin position="215"/>
        <end position="334"/>
    </location>
</feature>
<evidence type="ECO:0000259" key="10">
    <source>
        <dbReference type="Pfam" id="PF02558"/>
    </source>
</evidence>
<dbReference type="Pfam" id="PF02558">
    <property type="entry name" value="ApbA"/>
    <property type="match status" value="1"/>
</dbReference>
<comment type="similarity">
    <text evidence="2">Belongs to the ketopantoate reductase family.</text>
</comment>
<dbReference type="InterPro" id="IPR003710">
    <property type="entry name" value="ApbA"/>
</dbReference>
<dbReference type="Pfam" id="PF08546">
    <property type="entry name" value="ApbA_C"/>
    <property type="match status" value="1"/>
</dbReference>
<organism evidence="12 13">
    <name type="scientific">Achromobacter piechaudii</name>
    <dbReference type="NCBI Taxonomy" id="72556"/>
    <lineage>
        <taxon>Bacteria</taxon>
        <taxon>Pseudomonadati</taxon>
        <taxon>Pseudomonadota</taxon>
        <taxon>Betaproteobacteria</taxon>
        <taxon>Burkholderiales</taxon>
        <taxon>Alcaligenaceae</taxon>
        <taxon>Achromobacter</taxon>
    </lineage>
</organism>
<dbReference type="GO" id="GO:0015940">
    <property type="term" value="P:pantothenate biosynthetic process"/>
    <property type="evidence" value="ECO:0007669"/>
    <property type="project" value="UniProtKB-UniPathway"/>
</dbReference>
<dbReference type="AlphaFoldDB" id="A0A6S7E2E8"/>
<evidence type="ECO:0000313" key="13">
    <source>
        <dbReference type="Proteomes" id="UP000494105"/>
    </source>
</evidence>
<evidence type="ECO:0000256" key="8">
    <source>
        <dbReference type="ARBA" id="ARBA00032024"/>
    </source>
</evidence>
<dbReference type="InterPro" id="IPR051402">
    <property type="entry name" value="KPR-Related"/>
</dbReference>
<dbReference type="GO" id="GO:0008677">
    <property type="term" value="F:2-dehydropantoate 2-reductase activity"/>
    <property type="evidence" value="ECO:0007669"/>
    <property type="project" value="UniProtKB-EC"/>
</dbReference>
<dbReference type="SUPFAM" id="SSF48179">
    <property type="entry name" value="6-phosphogluconate dehydrogenase C-terminal domain-like"/>
    <property type="match status" value="1"/>
</dbReference>
<evidence type="ECO:0000259" key="11">
    <source>
        <dbReference type="Pfam" id="PF08546"/>
    </source>
</evidence>
<evidence type="ECO:0000256" key="5">
    <source>
        <dbReference type="ARBA" id="ARBA00022655"/>
    </source>
</evidence>
<dbReference type="EC" id="1.1.1.169" evidence="3"/>
<dbReference type="InterPro" id="IPR013328">
    <property type="entry name" value="6PGD_dom2"/>
</dbReference>
<comment type="catalytic activity">
    <reaction evidence="9">
        <text>(R)-pantoate + NADP(+) = 2-dehydropantoate + NADPH + H(+)</text>
        <dbReference type="Rhea" id="RHEA:16233"/>
        <dbReference type="ChEBI" id="CHEBI:11561"/>
        <dbReference type="ChEBI" id="CHEBI:15378"/>
        <dbReference type="ChEBI" id="CHEBI:15980"/>
        <dbReference type="ChEBI" id="CHEBI:57783"/>
        <dbReference type="ChEBI" id="CHEBI:58349"/>
        <dbReference type="EC" id="1.1.1.169"/>
    </reaction>
</comment>
<dbReference type="PANTHER" id="PTHR21708">
    <property type="entry name" value="PROBABLE 2-DEHYDROPANTOATE 2-REDUCTASE"/>
    <property type="match status" value="1"/>
</dbReference>
<dbReference type="InterPro" id="IPR013332">
    <property type="entry name" value="KPR_N"/>
</dbReference>
<dbReference type="NCBIfam" id="NF005089">
    <property type="entry name" value="PRK06522.1-4"/>
    <property type="match status" value="1"/>
</dbReference>
<dbReference type="UniPathway" id="UPA00028">
    <property type="reaction ID" value="UER00004"/>
</dbReference>
<keyword evidence="6" id="KW-0521">NADP</keyword>
<gene>
    <name evidence="12" type="ORF">LMG1861_03918</name>
</gene>
<comment type="pathway">
    <text evidence="1">Cofactor biosynthesis; (R)-pantothenate biosynthesis; (R)-pantoate from 3-methyl-2-oxobutanoate: step 2/2.</text>
</comment>
<dbReference type="GO" id="GO:0005737">
    <property type="term" value="C:cytoplasm"/>
    <property type="evidence" value="ECO:0007669"/>
    <property type="project" value="TreeGrafter"/>
</dbReference>
<accession>A0A6S7E2E8</accession>
<sequence>MEKSSVDLRPNPLSRVCVIGAGAIGGFLGVQLAHSGVDVRVIARGQTLAAIRKHGWRLDIDGRRIVESVPAFDTDVVSGFGQDDPWIPDVVLLAVKSHSLPSLAPLLARVVGPETIVVPAINGLPWWFGAGQTWLAEPLTSTDPHGELGNAIRPERIIGAVVYPSCSCPEPGLARHGAGSRLVFGNVVSDSDDERLSQWVKLLRHCGLDAHTTGDIRTEVWSKLLGNACFNPVSVLTHCATDVMIDDPGVHGVFTEMMGELLALGQSLGIAPAVSPAERIATTRRLGHVKTSMLQDAEAGRPIELAAILGAAIELAARTDVNMPHCRTVHALAALRARSLVAPSNTETPHGNLR</sequence>
<dbReference type="InterPro" id="IPR013752">
    <property type="entry name" value="KPA_reductase"/>
</dbReference>
<keyword evidence="5" id="KW-0566">Pantothenate biosynthesis</keyword>
<evidence type="ECO:0000256" key="9">
    <source>
        <dbReference type="ARBA" id="ARBA00048793"/>
    </source>
</evidence>
<dbReference type="Gene3D" id="1.10.1040.10">
    <property type="entry name" value="N-(1-d-carboxylethyl)-l-norvaline Dehydrogenase, domain 2"/>
    <property type="match status" value="1"/>
</dbReference>
<dbReference type="Proteomes" id="UP000494105">
    <property type="component" value="Unassembled WGS sequence"/>
</dbReference>
<dbReference type="NCBIfam" id="TIGR00745">
    <property type="entry name" value="apbA_panE"/>
    <property type="match status" value="1"/>
</dbReference>
<evidence type="ECO:0000256" key="6">
    <source>
        <dbReference type="ARBA" id="ARBA00022857"/>
    </source>
</evidence>
<dbReference type="PANTHER" id="PTHR21708:SF45">
    <property type="entry name" value="2-DEHYDROPANTOATE 2-REDUCTASE"/>
    <property type="match status" value="1"/>
</dbReference>
<evidence type="ECO:0000256" key="1">
    <source>
        <dbReference type="ARBA" id="ARBA00004994"/>
    </source>
</evidence>
<dbReference type="InterPro" id="IPR036291">
    <property type="entry name" value="NAD(P)-bd_dom_sf"/>
</dbReference>
<dbReference type="Gene3D" id="3.40.50.720">
    <property type="entry name" value="NAD(P)-binding Rossmann-like Domain"/>
    <property type="match status" value="1"/>
</dbReference>
<proteinExistence type="inferred from homology"/>
<dbReference type="SUPFAM" id="SSF51735">
    <property type="entry name" value="NAD(P)-binding Rossmann-fold domains"/>
    <property type="match status" value="1"/>
</dbReference>
<evidence type="ECO:0000256" key="4">
    <source>
        <dbReference type="ARBA" id="ARBA00019465"/>
    </source>
</evidence>
<name>A0A6S7E2E8_9BURK</name>
<keyword evidence="7" id="KW-0560">Oxidoreductase</keyword>
<dbReference type="RefSeq" id="WP_175129276.1">
    <property type="nucleotide sequence ID" value="NZ_CADILD010000002.1"/>
</dbReference>
<dbReference type="EMBL" id="CADILD010000002">
    <property type="protein sequence ID" value="CAB3893235.1"/>
    <property type="molecule type" value="Genomic_DNA"/>
</dbReference>
<dbReference type="InterPro" id="IPR008927">
    <property type="entry name" value="6-PGluconate_DH-like_C_sf"/>
</dbReference>
<reference evidence="12 13" key="1">
    <citation type="submission" date="2020-04" db="EMBL/GenBank/DDBJ databases">
        <authorList>
            <person name="De Canck E."/>
        </authorList>
    </citation>
    <scope>NUCLEOTIDE SEQUENCE [LARGE SCALE GENOMIC DNA]</scope>
    <source>
        <strain evidence="12 13">LMG 1861</strain>
    </source>
</reference>
<dbReference type="FunFam" id="1.10.1040.10:FF:000017">
    <property type="entry name" value="2-dehydropantoate 2-reductase"/>
    <property type="match status" value="1"/>
</dbReference>
<protein>
    <recommendedName>
        <fullName evidence="4">2-dehydropantoate 2-reductase</fullName>
        <ecNumber evidence="3">1.1.1.169</ecNumber>
    </recommendedName>
    <alternativeName>
        <fullName evidence="8">Ketopantoate reductase</fullName>
    </alternativeName>
</protein>
<evidence type="ECO:0000313" key="12">
    <source>
        <dbReference type="EMBL" id="CAB3893235.1"/>
    </source>
</evidence>